<dbReference type="InterPro" id="IPR050490">
    <property type="entry name" value="Bact_solute-bd_prot1"/>
</dbReference>
<evidence type="ECO:0000256" key="3">
    <source>
        <dbReference type="SAM" id="SignalP"/>
    </source>
</evidence>
<dbReference type="eggNOG" id="COG1653">
    <property type="taxonomic scope" value="Bacteria"/>
</dbReference>
<evidence type="ECO:0000313" key="5">
    <source>
        <dbReference type="Proteomes" id="UP000028006"/>
    </source>
</evidence>
<keyword evidence="5" id="KW-1185">Reference proteome</keyword>
<dbReference type="SUPFAM" id="SSF53850">
    <property type="entry name" value="Periplasmic binding protein-like II"/>
    <property type="match status" value="1"/>
</dbReference>
<dbReference type="GO" id="GO:0042597">
    <property type="term" value="C:periplasmic space"/>
    <property type="evidence" value="ECO:0007669"/>
    <property type="project" value="UniProtKB-SubCell"/>
</dbReference>
<comment type="caution">
    <text evidence="4">The sequence shown here is derived from an EMBL/GenBank/DDBJ whole genome shotgun (WGS) entry which is preliminary data.</text>
</comment>
<proteinExistence type="inferred from homology"/>
<feature type="chain" id="PRO_5001760616" evidence="3">
    <location>
        <begin position="19"/>
        <end position="413"/>
    </location>
</feature>
<keyword evidence="3" id="KW-0732">Signal</keyword>
<dbReference type="Pfam" id="PF01547">
    <property type="entry name" value="SBP_bac_1"/>
    <property type="match status" value="1"/>
</dbReference>
<reference evidence="4 5" key="1">
    <citation type="submission" date="2014-06" db="EMBL/GenBank/DDBJ databases">
        <title>Whole Genome Sequences of Three Symbiotic Endozoicomonas Bacteria.</title>
        <authorList>
            <person name="Neave M.J."/>
            <person name="Apprill A."/>
            <person name="Voolstra C.R."/>
        </authorList>
    </citation>
    <scope>NUCLEOTIDE SEQUENCE [LARGE SCALE GENOMIC DNA]</scope>
    <source>
        <strain evidence="4 5">LMG 24815</strain>
    </source>
</reference>
<dbReference type="EMBL" id="JOKG01000002">
    <property type="protein sequence ID" value="KEQ14986.1"/>
    <property type="molecule type" value="Genomic_DNA"/>
</dbReference>
<organism evidence="4 5">
    <name type="scientific">Endozoicomonas montiporae</name>
    <dbReference type="NCBI Taxonomy" id="1027273"/>
    <lineage>
        <taxon>Bacteria</taxon>
        <taxon>Pseudomonadati</taxon>
        <taxon>Pseudomonadota</taxon>
        <taxon>Gammaproteobacteria</taxon>
        <taxon>Oceanospirillales</taxon>
        <taxon>Endozoicomonadaceae</taxon>
        <taxon>Endozoicomonas</taxon>
    </lineage>
</organism>
<comment type="similarity">
    <text evidence="2">Belongs to the bacterial solute-binding protein 1 family.</text>
</comment>
<evidence type="ECO:0000256" key="1">
    <source>
        <dbReference type="ARBA" id="ARBA00004418"/>
    </source>
</evidence>
<dbReference type="AlphaFoldDB" id="A0A081N963"/>
<protein>
    <submittedName>
        <fullName evidence="4">ABC transporter substrate-binding protein</fullName>
    </submittedName>
</protein>
<dbReference type="Proteomes" id="UP000028006">
    <property type="component" value="Unassembled WGS sequence"/>
</dbReference>
<evidence type="ECO:0000256" key="2">
    <source>
        <dbReference type="ARBA" id="ARBA00008520"/>
    </source>
</evidence>
<dbReference type="Gene3D" id="3.40.190.10">
    <property type="entry name" value="Periplasmic binding protein-like II"/>
    <property type="match status" value="1"/>
</dbReference>
<dbReference type="PANTHER" id="PTHR43649:SF12">
    <property type="entry name" value="DIACETYLCHITOBIOSE BINDING PROTEIN DASA"/>
    <property type="match status" value="1"/>
</dbReference>
<feature type="signal peptide" evidence="3">
    <location>
        <begin position="1"/>
        <end position="18"/>
    </location>
</feature>
<sequence length="413" mass="48013">MYKWLTIALIMMTPFAWAKERIEFMVPPGDYMNFVSDVIKPEYERRYPGVELVVTSDGNLETRMAAGDYPNVYAGIFGYQVARYARLGRLAYLNQFDGFDGVSERVDQDFMAENFGRNYFIPWHATTQMMIYNKELFAEAGLDPEKPPVTWDEYVYAAKKISQLPRRRNGSRVYGSVFWNEEISSGSWYWSMLSQMYYNFNNGEYQLLNRYGTHPVFDRKEAGMAEFMGIMREIQKYSPLTMEQDFFSRTIGMWPQYGFGWRLNLQDALGGPMEIGKDVGIAPLPVRNEGDPHFSNLDGRALMMFKNTHEIEDLSWNLIELLMEDRFNLKAAQALQQLPTLRSLKEHPHFQTEEAIPFVNQLENTVMNESFASVADVSNIVLRYYSRVVLRGELEPEEAVRRAGQKARKVLRN</sequence>
<dbReference type="PANTHER" id="PTHR43649">
    <property type="entry name" value="ARABINOSE-BINDING PROTEIN-RELATED"/>
    <property type="match status" value="1"/>
</dbReference>
<comment type="subcellular location">
    <subcellularLocation>
        <location evidence="1">Periplasm</location>
    </subcellularLocation>
</comment>
<gene>
    <name evidence="4" type="ORF">GZ77_12175</name>
</gene>
<name>A0A081N963_9GAMM</name>
<evidence type="ECO:0000313" key="4">
    <source>
        <dbReference type="EMBL" id="KEQ14986.1"/>
    </source>
</evidence>
<accession>A0A081N963</accession>
<dbReference type="InterPro" id="IPR006059">
    <property type="entry name" value="SBP"/>
</dbReference>
<dbReference type="RefSeq" id="WP_034875222.1">
    <property type="nucleotide sequence ID" value="NZ_JOKG01000002.1"/>
</dbReference>